<dbReference type="AlphaFoldDB" id="A0A1H8G5S0"/>
<protein>
    <submittedName>
        <fullName evidence="1">Uncharacterized protein</fullName>
    </submittedName>
</protein>
<gene>
    <name evidence="1" type="ORF">SAMN04488505_11041</name>
</gene>
<dbReference type="Proteomes" id="UP000198984">
    <property type="component" value="Unassembled WGS sequence"/>
</dbReference>
<organism evidence="1 2">
    <name type="scientific">Chitinophaga rupis</name>
    <dbReference type="NCBI Taxonomy" id="573321"/>
    <lineage>
        <taxon>Bacteria</taxon>
        <taxon>Pseudomonadati</taxon>
        <taxon>Bacteroidota</taxon>
        <taxon>Chitinophagia</taxon>
        <taxon>Chitinophagales</taxon>
        <taxon>Chitinophagaceae</taxon>
        <taxon>Chitinophaga</taxon>
    </lineage>
</organism>
<accession>A0A1H8G5S0</accession>
<proteinExistence type="predicted"/>
<evidence type="ECO:0000313" key="2">
    <source>
        <dbReference type="Proteomes" id="UP000198984"/>
    </source>
</evidence>
<sequence>MGKDSLAKSDTLTDKDKQWFDTTGFLSNCSPFMKSAYVGVLQGTNASRDSIFNLCFAPCYDCPETYEIIFVYKGGVRERKLMDYKIMEDIFRKGCGNHFSEFDCFAFVVPIRDPEKQDDMHALNMDFPLEVKVYSRIEGDKWRKVIARRVNSFEEYGDLQLNVIYKRV</sequence>
<keyword evidence="2" id="KW-1185">Reference proteome</keyword>
<reference evidence="1 2" key="1">
    <citation type="submission" date="2016-10" db="EMBL/GenBank/DDBJ databases">
        <authorList>
            <person name="de Groot N.N."/>
        </authorList>
    </citation>
    <scope>NUCLEOTIDE SEQUENCE [LARGE SCALE GENOMIC DNA]</scope>
    <source>
        <strain evidence="1 2">DSM 21039</strain>
    </source>
</reference>
<evidence type="ECO:0000313" key="1">
    <source>
        <dbReference type="EMBL" id="SEN39219.1"/>
    </source>
</evidence>
<dbReference type="EMBL" id="FOBB01000010">
    <property type="protein sequence ID" value="SEN39219.1"/>
    <property type="molecule type" value="Genomic_DNA"/>
</dbReference>
<dbReference type="STRING" id="573321.SAMN04488505_11041"/>
<name>A0A1H8G5S0_9BACT</name>